<proteinExistence type="predicted"/>
<evidence type="ECO:0000313" key="1">
    <source>
        <dbReference type="EMBL" id="PAN06061.1"/>
    </source>
</evidence>
<accession>A0A2S3GPP4</accession>
<dbReference type="AlphaFoldDB" id="A0A2S3GPP4"/>
<protein>
    <submittedName>
        <fullName evidence="1">Uncharacterized protein</fullName>
    </submittedName>
</protein>
<organism evidence="1">
    <name type="scientific">Panicum hallii</name>
    <dbReference type="NCBI Taxonomy" id="206008"/>
    <lineage>
        <taxon>Eukaryota</taxon>
        <taxon>Viridiplantae</taxon>
        <taxon>Streptophyta</taxon>
        <taxon>Embryophyta</taxon>
        <taxon>Tracheophyta</taxon>
        <taxon>Spermatophyta</taxon>
        <taxon>Magnoliopsida</taxon>
        <taxon>Liliopsida</taxon>
        <taxon>Poales</taxon>
        <taxon>Poaceae</taxon>
        <taxon>PACMAD clade</taxon>
        <taxon>Panicoideae</taxon>
        <taxon>Panicodae</taxon>
        <taxon>Paniceae</taxon>
        <taxon>Panicinae</taxon>
        <taxon>Panicum</taxon>
        <taxon>Panicum sect. Panicum</taxon>
    </lineage>
</organism>
<dbReference type="Gramene" id="PAN06061">
    <property type="protein sequence ID" value="PAN06061"/>
    <property type="gene ID" value="PAHAL_1G142900"/>
</dbReference>
<gene>
    <name evidence="1" type="ORF">PAHAL_1G142900</name>
</gene>
<reference evidence="1" key="1">
    <citation type="submission" date="2018-04" db="EMBL/GenBank/DDBJ databases">
        <title>WGS assembly of Panicum hallii.</title>
        <authorList>
            <person name="Lovell J."/>
            <person name="Jenkins J."/>
            <person name="Lowry D."/>
            <person name="Mamidi S."/>
            <person name="Sreedasyam A."/>
            <person name="Weng X."/>
            <person name="Barry K."/>
            <person name="Bonette J."/>
            <person name="Campitelli B."/>
            <person name="Daum C."/>
            <person name="Gordon S."/>
            <person name="Gould B."/>
            <person name="Lipzen A."/>
            <person name="Macqueen A."/>
            <person name="Palacio-Mejia J."/>
            <person name="Plott C."/>
            <person name="Shakirov E."/>
            <person name="Shu S."/>
            <person name="Yoshinaga Y."/>
            <person name="Zane M."/>
            <person name="Rokhsar D."/>
            <person name="Grimwood J."/>
            <person name="Schmutz J."/>
            <person name="Juenger T."/>
        </authorList>
    </citation>
    <scope>NUCLEOTIDE SEQUENCE [LARGE SCALE GENOMIC DNA]</scope>
    <source>
        <strain evidence="1">FIL2</strain>
    </source>
</reference>
<name>A0A2S3GPP4_9POAL</name>
<dbReference type="EMBL" id="CM008046">
    <property type="protein sequence ID" value="PAN06061.1"/>
    <property type="molecule type" value="Genomic_DNA"/>
</dbReference>
<dbReference type="Proteomes" id="UP000243499">
    <property type="component" value="Chromosome 1"/>
</dbReference>
<sequence length="57" mass="6823">MLHFTCLFKRANKCSKFQVQDCKIVTRHEDKFIDSIFADGFCVENMDCRVKEFLSIW</sequence>